<name>A0AB33EG19_9PSED</name>
<dbReference type="Gene3D" id="1.20.1170.10">
    <property type="match status" value="1"/>
</dbReference>
<dbReference type="RefSeq" id="WP_096480980.1">
    <property type="nucleotide sequence ID" value="NZ_CP023466.1"/>
</dbReference>
<dbReference type="Proteomes" id="UP000218385">
    <property type="component" value="Chromosome"/>
</dbReference>
<gene>
    <name evidence="1" type="ORF">CNN82_24270</name>
</gene>
<dbReference type="EMBL" id="CP023466">
    <property type="protein sequence ID" value="ATE79381.1"/>
    <property type="molecule type" value="Genomic_DNA"/>
</dbReference>
<evidence type="ECO:0008006" key="3">
    <source>
        <dbReference type="Google" id="ProtNLM"/>
    </source>
</evidence>
<dbReference type="AlphaFoldDB" id="A0AB33EG19"/>
<dbReference type="NCBIfam" id="NF033928">
    <property type="entry name" value="alph_xenorhab_A"/>
    <property type="match status" value="1"/>
</dbReference>
<sequence>MGHDQGSEIRRAALESFVELQGADAAEDTETKLTRVALEAVAELQGVDTVTEAAKYVPVQYFGVMAGYDAPHYQDGTFIVKKENIVAIRKYVSQSLLQPVDLSAVEKLLGYTQINVDGLEPRDIQNLHQKIHQHALSWATLERDTKDLGTRLDLFAKGFINTGRLVIGHLEKFSGYKDLSGTIDTLSDAERAVLMAIPMGNSDTEKVQSLVRYLGRMKSDIEVFYTRITAVKALAVEFSRKISADLIPIVDAKLGNIEKAGIEEPKRLKNLRDQIKDLDQQIAEKVAEYDSLVGYAFTGLVFGPIGVAVTGGIFGSKAETVRGLKNTLNERRAELLKGMEGATLSTLLSGLAGQLSNIKSLMVDAEKGAKNLEDVWAILWVNVQESAIRLAQVDNAFDLNILVLDLQTVVEPWDVIQGHARALSKVFNEVVG</sequence>
<protein>
    <recommendedName>
        <fullName evidence="3">Alpha-xenorhabdolysin family binary toxin subunit A</fullName>
    </recommendedName>
</protein>
<accession>A0AB33EG19</accession>
<dbReference type="SUPFAM" id="SSF58100">
    <property type="entry name" value="Bacterial hemolysins"/>
    <property type="match status" value="1"/>
</dbReference>
<evidence type="ECO:0000313" key="2">
    <source>
        <dbReference type="Proteomes" id="UP000218385"/>
    </source>
</evidence>
<organism evidence="1 2">
    <name type="scientific">Pseudomonas frederiksbergensis</name>
    <dbReference type="NCBI Taxonomy" id="104087"/>
    <lineage>
        <taxon>Bacteria</taxon>
        <taxon>Pseudomonadati</taxon>
        <taxon>Pseudomonadota</taxon>
        <taxon>Gammaproteobacteria</taxon>
        <taxon>Pseudomonadales</taxon>
        <taxon>Pseudomonadaceae</taxon>
        <taxon>Pseudomonas</taxon>
    </lineage>
</organism>
<proteinExistence type="predicted"/>
<reference evidence="1 2" key="1">
    <citation type="submission" date="2017-09" db="EMBL/GenBank/DDBJ databases">
        <title>Complete Genome sequence of Lysobacter capsici KNU-15.</title>
        <authorList>
            <person name="Kim M.-C."/>
            <person name="Yi H."/>
            <person name="Lee D.-W."/>
            <person name="Shin J.-H."/>
        </authorList>
    </citation>
    <scope>NUCLEOTIDE SEQUENCE [LARGE SCALE GENOMIC DNA]</scope>
    <source>
        <strain evidence="1 2">KNU-15</strain>
    </source>
</reference>
<dbReference type="CDD" id="cd22657">
    <property type="entry name" value="ClyA_XaxA-like"/>
    <property type="match status" value="1"/>
</dbReference>
<evidence type="ECO:0000313" key="1">
    <source>
        <dbReference type="EMBL" id="ATE79381.1"/>
    </source>
</evidence>